<dbReference type="PANTHER" id="PTHR46890">
    <property type="entry name" value="NON-LTR RETROLELEMENT REVERSE TRANSCRIPTASE-LIKE PROTEIN-RELATED"/>
    <property type="match status" value="1"/>
</dbReference>
<sequence length="758" mass="86029">MMFWDSIEGDRVLTAEEQTLRKQALEEYKTWVIMEETSWRQKSRELWLREGDKNTGYFHKMANAHKRVNSLVKIKINGAWVLEERDIKEGVVQAFHSLLSETDEWRPRCNGLQVGVLEGEDAALLEGSFFPRKRCLVLSRISIGIKLLGKFVKSINASFMVLTPKKGGAEDLKDFRPISLVGSLYKLLAKVLANRLKKVMGKLVSKSQNAFVEGRQILDASLIANEAIHSMQKSGGCDILCKLDIEKAYDHVNWIFLLWLMEMMGFGAKWISWIQWCIGTVSFSALINGTSSGFFQSFRGLRHGDPLSPYLFVIVMEALSCLLKRAKEGGFLLGWQLSGRGGVGVEITHLLFADDTLVFCEPSIDQVSYLSWLLMWFEAMSGLKVNLDKSEIIVVGRVENVEEVALEFGCKNDLDPEHFVQHAYLLYVPVSDAKEHKRKGGLGARNLALLNKALLCKWSWRFVVEREALWRQVISAKYGEEEGGWRSCVVRGSYGVGLWKAIRRGWDVLGDNLVYSVGNGRRLDFGRTSGVEMICCVLLFLPYLLYPWIRRLGWRMCGAILEGECGLLGSLGGINDWEVIEVECLLLRLQGRRVYSDVEDEVNWTKAKDGRFSVKSLYKALEPERREEFPASVIWNSLVPPRVSFLLGRLRGKKTLTLDRIQKRGFSLANRCYLCLAEEESIDHILLHCGLARSLWSLLFSLFGVSWVLPSSIRETLLGWLGPCVGKERKKVWLSAPCSFFGLFGRKETVGRSKMKSN</sequence>
<proteinExistence type="predicted"/>
<dbReference type="Pfam" id="PF00078">
    <property type="entry name" value="RVT_1"/>
    <property type="match status" value="1"/>
</dbReference>
<dbReference type="AlphaFoldDB" id="A0A438GH86"/>
<comment type="caution">
    <text evidence="2">The sequence shown here is derived from an EMBL/GenBank/DDBJ whole genome shotgun (WGS) entry which is preliminary data.</text>
</comment>
<reference evidence="2 3" key="1">
    <citation type="journal article" date="2018" name="PLoS Genet.">
        <title>Population sequencing reveals clonal diversity and ancestral inbreeding in the grapevine cultivar Chardonnay.</title>
        <authorList>
            <person name="Roach M.J."/>
            <person name="Johnson D.L."/>
            <person name="Bohlmann J."/>
            <person name="van Vuuren H.J."/>
            <person name="Jones S.J."/>
            <person name="Pretorius I.S."/>
            <person name="Schmidt S.A."/>
            <person name="Borneman A.R."/>
        </authorList>
    </citation>
    <scope>NUCLEOTIDE SEQUENCE [LARGE SCALE GENOMIC DNA]</scope>
    <source>
        <strain evidence="3">cv. Chardonnay</strain>
        <tissue evidence="2">Leaf</tissue>
    </source>
</reference>
<dbReference type="Proteomes" id="UP000288805">
    <property type="component" value="Unassembled WGS sequence"/>
</dbReference>
<dbReference type="EMBL" id="QGNW01000435">
    <property type="protein sequence ID" value="RVW71552.1"/>
    <property type="molecule type" value="Genomic_DNA"/>
</dbReference>
<dbReference type="InterPro" id="IPR000477">
    <property type="entry name" value="RT_dom"/>
</dbReference>
<dbReference type="Pfam" id="PF13966">
    <property type="entry name" value="zf-RVT"/>
    <property type="match status" value="1"/>
</dbReference>
<feature type="domain" description="Reverse transcriptase" evidence="1">
    <location>
        <begin position="144"/>
        <end position="412"/>
    </location>
</feature>
<dbReference type="InterPro" id="IPR026960">
    <property type="entry name" value="RVT-Znf"/>
</dbReference>
<dbReference type="PROSITE" id="PS50878">
    <property type="entry name" value="RT_POL"/>
    <property type="match status" value="1"/>
</dbReference>
<dbReference type="PANTHER" id="PTHR46890:SF1">
    <property type="entry name" value="REVERSE TRANSCRIPTASE DOMAIN-CONTAINING PROTEIN"/>
    <property type="match status" value="1"/>
</dbReference>
<dbReference type="InterPro" id="IPR043502">
    <property type="entry name" value="DNA/RNA_pol_sf"/>
</dbReference>
<evidence type="ECO:0000259" key="1">
    <source>
        <dbReference type="PROSITE" id="PS50878"/>
    </source>
</evidence>
<evidence type="ECO:0000313" key="3">
    <source>
        <dbReference type="Proteomes" id="UP000288805"/>
    </source>
</evidence>
<gene>
    <name evidence="2" type="primary">LORF2_138</name>
    <name evidence="2" type="ORF">CK203_048005</name>
</gene>
<dbReference type="CDD" id="cd01650">
    <property type="entry name" value="RT_nLTR_like"/>
    <property type="match status" value="1"/>
</dbReference>
<organism evidence="2 3">
    <name type="scientific">Vitis vinifera</name>
    <name type="common">Grape</name>
    <dbReference type="NCBI Taxonomy" id="29760"/>
    <lineage>
        <taxon>Eukaryota</taxon>
        <taxon>Viridiplantae</taxon>
        <taxon>Streptophyta</taxon>
        <taxon>Embryophyta</taxon>
        <taxon>Tracheophyta</taxon>
        <taxon>Spermatophyta</taxon>
        <taxon>Magnoliopsida</taxon>
        <taxon>eudicotyledons</taxon>
        <taxon>Gunneridae</taxon>
        <taxon>Pentapetalae</taxon>
        <taxon>rosids</taxon>
        <taxon>Vitales</taxon>
        <taxon>Vitaceae</taxon>
        <taxon>Viteae</taxon>
        <taxon>Vitis</taxon>
    </lineage>
</organism>
<name>A0A438GH86_VITVI</name>
<dbReference type="SUPFAM" id="SSF56672">
    <property type="entry name" value="DNA/RNA polymerases"/>
    <property type="match status" value="1"/>
</dbReference>
<accession>A0A438GH86</accession>
<protein>
    <submittedName>
        <fullName evidence="2">LINE-1 retrotransposable element ORF2 protein</fullName>
    </submittedName>
</protein>
<evidence type="ECO:0000313" key="2">
    <source>
        <dbReference type="EMBL" id="RVW71552.1"/>
    </source>
</evidence>
<dbReference type="InterPro" id="IPR052343">
    <property type="entry name" value="Retrotransposon-Effector_Assoc"/>
</dbReference>